<keyword evidence="2" id="KW-1133">Transmembrane helix</keyword>
<feature type="transmembrane region" description="Helical" evidence="2">
    <location>
        <begin position="174"/>
        <end position="193"/>
    </location>
</feature>
<reference evidence="4 5" key="1">
    <citation type="submission" date="2015-07" db="EMBL/GenBank/DDBJ databases">
        <title>Genome sequencing of Kibdelosporangium phytohabitans.</title>
        <authorList>
            <person name="Qin S."/>
            <person name="Xing K."/>
        </authorList>
    </citation>
    <scope>NUCLEOTIDE SEQUENCE [LARGE SCALE GENOMIC DNA]</scope>
    <source>
        <strain evidence="4 5">KLBMP1111</strain>
    </source>
</reference>
<dbReference type="AlphaFoldDB" id="A0A0N9I5N7"/>
<feature type="transmembrane region" description="Helical" evidence="2">
    <location>
        <begin position="116"/>
        <end position="133"/>
    </location>
</feature>
<sequence length="279" mass="27375">MNLGLLLALSAALAYGAADFIGGAGSRRHSPWQIVLVGQATGALVTLLAGLTLPGSPDLSDFGWALLAGAGSATGSIFLFRGLARGRMGLVAPISAVGAAVLPVLVGVVLGERPGWLVWVGVLATLPGIWLVSREAAPDRPACARGALVDGAIAGVGFGVLFIALAQISADAGLLPLAANQLAGAVLTVAAATSLGQPWRPRRGVLGWGSASGVLGASGTLAFMVATGAASLGVAGVLASLYPAVTVLLAAGVLGERIGARQRTGIGICIIAVATLALG</sequence>
<dbReference type="Gene3D" id="1.10.3730.20">
    <property type="match status" value="1"/>
</dbReference>
<dbReference type="GO" id="GO:0016020">
    <property type="term" value="C:membrane"/>
    <property type="evidence" value="ECO:0007669"/>
    <property type="project" value="InterPro"/>
</dbReference>
<keyword evidence="2" id="KW-0812">Transmembrane</keyword>
<evidence type="ECO:0000313" key="4">
    <source>
        <dbReference type="EMBL" id="ALG15400.1"/>
    </source>
</evidence>
<evidence type="ECO:0000313" key="5">
    <source>
        <dbReference type="Proteomes" id="UP000063699"/>
    </source>
</evidence>
<protein>
    <recommendedName>
        <fullName evidence="3">EamA domain-containing protein</fullName>
    </recommendedName>
</protein>
<dbReference type="InterPro" id="IPR000620">
    <property type="entry name" value="EamA_dom"/>
</dbReference>
<dbReference type="PANTHER" id="PTHR22911:SF137">
    <property type="entry name" value="SOLUTE CARRIER FAMILY 35 MEMBER G2-RELATED"/>
    <property type="match status" value="1"/>
</dbReference>
<comment type="similarity">
    <text evidence="1">Belongs to the EamA transporter family.</text>
</comment>
<evidence type="ECO:0000256" key="1">
    <source>
        <dbReference type="ARBA" id="ARBA00007362"/>
    </source>
</evidence>
<keyword evidence="2" id="KW-0472">Membrane</keyword>
<dbReference type="PANTHER" id="PTHR22911">
    <property type="entry name" value="ACYL-MALONYL CONDENSING ENZYME-RELATED"/>
    <property type="match status" value="1"/>
</dbReference>
<feature type="transmembrane region" description="Helical" evidence="2">
    <location>
        <begin position="205"/>
        <end position="226"/>
    </location>
</feature>
<name>A0A0N9I5N7_9PSEU</name>
<keyword evidence="5" id="KW-1185">Reference proteome</keyword>
<proteinExistence type="inferred from homology"/>
<evidence type="ECO:0000259" key="3">
    <source>
        <dbReference type="Pfam" id="PF00892"/>
    </source>
</evidence>
<dbReference type="Proteomes" id="UP000063699">
    <property type="component" value="Chromosome"/>
</dbReference>
<dbReference type="STRING" id="860235.AOZ06_39110"/>
<gene>
    <name evidence="4" type="ORF">AOZ06_39110</name>
</gene>
<feature type="transmembrane region" description="Helical" evidence="2">
    <location>
        <begin position="145"/>
        <end position="168"/>
    </location>
</feature>
<dbReference type="SUPFAM" id="SSF103481">
    <property type="entry name" value="Multidrug resistance efflux transporter EmrE"/>
    <property type="match status" value="2"/>
</dbReference>
<dbReference type="KEGG" id="kphy:AOZ06_39110"/>
<feature type="domain" description="EamA" evidence="3">
    <location>
        <begin position="3"/>
        <end position="133"/>
    </location>
</feature>
<feature type="transmembrane region" description="Helical" evidence="2">
    <location>
        <begin position="90"/>
        <end position="110"/>
    </location>
</feature>
<accession>A0A0N9I5N7</accession>
<feature type="domain" description="EamA" evidence="3">
    <location>
        <begin position="152"/>
        <end position="276"/>
    </location>
</feature>
<feature type="transmembrane region" description="Helical" evidence="2">
    <location>
        <begin position="232"/>
        <end position="254"/>
    </location>
</feature>
<evidence type="ECO:0000256" key="2">
    <source>
        <dbReference type="SAM" id="Phobius"/>
    </source>
</evidence>
<dbReference type="RefSeq" id="WP_054297254.1">
    <property type="nucleotide sequence ID" value="NZ_CP012752.1"/>
</dbReference>
<dbReference type="OrthoDB" id="68076at2"/>
<dbReference type="InterPro" id="IPR037185">
    <property type="entry name" value="EmrE-like"/>
</dbReference>
<dbReference type="EMBL" id="CP012752">
    <property type="protein sequence ID" value="ALG15400.1"/>
    <property type="molecule type" value="Genomic_DNA"/>
</dbReference>
<dbReference type="Pfam" id="PF00892">
    <property type="entry name" value="EamA"/>
    <property type="match status" value="2"/>
</dbReference>
<feature type="transmembrane region" description="Helical" evidence="2">
    <location>
        <begin position="62"/>
        <end position="83"/>
    </location>
</feature>
<organism evidence="4 5">
    <name type="scientific">Kibdelosporangium phytohabitans</name>
    <dbReference type="NCBI Taxonomy" id="860235"/>
    <lineage>
        <taxon>Bacteria</taxon>
        <taxon>Bacillati</taxon>
        <taxon>Actinomycetota</taxon>
        <taxon>Actinomycetes</taxon>
        <taxon>Pseudonocardiales</taxon>
        <taxon>Pseudonocardiaceae</taxon>
        <taxon>Kibdelosporangium</taxon>
    </lineage>
</organism>